<dbReference type="EMBL" id="FLQW01005888">
    <property type="protein sequence ID" value="SBS99609.1"/>
    <property type="molecule type" value="Genomic_DNA"/>
</dbReference>
<evidence type="ECO:0000256" key="5">
    <source>
        <dbReference type="SAM" id="Coils"/>
    </source>
</evidence>
<evidence type="ECO:0000313" key="9">
    <source>
        <dbReference type="Proteomes" id="UP000078597"/>
    </source>
</evidence>
<feature type="region of interest" description="Disordered" evidence="6">
    <location>
        <begin position="225"/>
        <end position="244"/>
    </location>
</feature>
<dbReference type="PANTHER" id="PTHR44329">
    <property type="entry name" value="SERINE/THREONINE-PROTEIN KINASE TNNI3K-RELATED"/>
    <property type="match status" value="1"/>
</dbReference>
<accession>A0A1A8X315</accession>
<dbReference type="GO" id="GO:0005524">
    <property type="term" value="F:ATP binding"/>
    <property type="evidence" value="ECO:0007669"/>
    <property type="project" value="UniProtKB-KW"/>
</dbReference>
<sequence>MSMKCVTPNGKSEKNLTGNLKEGKGKKVKEKKIARTNGNDVNKNYSVKNKEICNLGVNTKEGGGSMTNAHKDLLNKGKKKHEVRFVEELSNDEYNKIIKDKKDKHKNEKNKKKEDVHVLEDKHDILRNNIFNESKMSLEKTKSSKDAVWHTYGSVSTNLNFNSYSLGSNEFYYNNSIDYNNNDMDLRYRIEYHYSIDYNKNATSAGNHLEYTNSAMNSSKAYYYSNTDNNNNQRKNNVSAQKDKWEHKNISTINNRSEDDTKKKLFLSEREIFSSSTEFIQLEDVYSTGVTIKKGKEGKKETKMGEDKKSVDMSLARVEMLKWKSTFDDSNKFNSIDLNNYGRKGEENPYNNSKTLEQDNPINCYNFSYYKDKPMPIELRNTFSNDYFYHEKDSNIVDKDIEGGVYRLSSTSFFDENKREYDSNRYNNSQKGGGGGNLILNDLKSGKYTYAYDDGMKNNLSECQYSQVMVDSKIQQNDMFTYQREMTKLEYELKEDACLDTKEESFRKRYTNENKSKLVDDAVAQKMGDQVKVDKSGNPIMEKCKKEQESSSILEENPEHTGVSIFFKDDRRFFNFDIPASEIIDRKNIEIMELISEGSFGTVYKASWNNKIVALKKSNIQMSLEGMRSVVREINTYRSISHDYVVQYYGVCIDESFIGIILEYIRNGNVFDLLYNSTSILSYENQLKMATQLVDVIKYLHEEKKLIHRDLKTSNVLFDDEHLLFHTTSYRFFNIKICDFGKTRKLDKDGKVILEDNGGSPRYMAPECFIEDNTINEKSDIWGLACCLIEIFARQIPFQHIKQKEDVVIEILVNKKKPNIPNWFHPELTSMLERSFCTDPDKRPSCKEYSQLFQKFSTVNTNENQEKA</sequence>
<evidence type="ECO:0000256" key="3">
    <source>
        <dbReference type="ARBA" id="ARBA00022777"/>
    </source>
</evidence>
<feature type="domain" description="Protein kinase" evidence="7">
    <location>
        <begin position="589"/>
        <end position="857"/>
    </location>
</feature>
<dbReference type="SUPFAM" id="SSF56112">
    <property type="entry name" value="Protein kinase-like (PK-like)"/>
    <property type="match status" value="1"/>
</dbReference>
<organism evidence="8 9">
    <name type="scientific">Plasmodium malariae</name>
    <dbReference type="NCBI Taxonomy" id="5858"/>
    <lineage>
        <taxon>Eukaryota</taxon>
        <taxon>Sar</taxon>
        <taxon>Alveolata</taxon>
        <taxon>Apicomplexa</taxon>
        <taxon>Aconoidasida</taxon>
        <taxon>Haemosporida</taxon>
        <taxon>Plasmodiidae</taxon>
        <taxon>Plasmodium</taxon>
        <taxon>Plasmodium (Plasmodium)</taxon>
    </lineage>
</organism>
<dbReference type="GO" id="GO:0004674">
    <property type="term" value="F:protein serine/threonine kinase activity"/>
    <property type="evidence" value="ECO:0007669"/>
    <property type="project" value="TreeGrafter"/>
</dbReference>
<keyword evidence="2" id="KW-0547">Nucleotide-binding</keyword>
<keyword evidence="1" id="KW-0808">Transferase</keyword>
<evidence type="ECO:0000256" key="1">
    <source>
        <dbReference type="ARBA" id="ARBA00022679"/>
    </source>
</evidence>
<dbReference type="VEuPathDB" id="PlasmoDB:PmUG01_01030500"/>
<dbReference type="InterPro" id="IPR000719">
    <property type="entry name" value="Prot_kinase_dom"/>
</dbReference>
<evidence type="ECO:0000256" key="2">
    <source>
        <dbReference type="ARBA" id="ARBA00022741"/>
    </source>
</evidence>
<feature type="compositionally biased region" description="Low complexity" evidence="6">
    <location>
        <begin position="226"/>
        <end position="237"/>
    </location>
</feature>
<dbReference type="PROSITE" id="PS50011">
    <property type="entry name" value="PROTEIN_KINASE_DOM"/>
    <property type="match status" value="1"/>
</dbReference>
<dbReference type="PANTHER" id="PTHR44329:SF288">
    <property type="entry name" value="MITOGEN-ACTIVATED PROTEIN KINASE KINASE KINASE 20"/>
    <property type="match status" value="1"/>
</dbReference>
<feature type="coiled-coil region" evidence="5">
    <location>
        <begin position="91"/>
        <end position="129"/>
    </location>
</feature>
<keyword evidence="4" id="KW-0067">ATP-binding</keyword>
<dbReference type="InterPro" id="IPR051681">
    <property type="entry name" value="Ser/Thr_Kinases-Pseudokinases"/>
</dbReference>
<evidence type="ECO:0000256" key="6">
    <source>
        <dbReference type="SAM" id="MobiDB-lite"/>
    </source>
</evidence>
<reference evidence="9" key="1">
    <citation type="submission" date="2016-05" db="EMBL/GenBank/DDBJ databases">
        <authorList>
            <person name="Naeem Raeece"/>
        </authorList>
    </citation>
    <scope>NUCLEOTIDE SEQUENCE [LARGE SCALE GENOMIC DNA]</scope>
</reference>
<keyword evidence="5" id="KW-0175">Coiled coil</keyword>
<keyword evidence="3 8" id="KW-0418">Kinase</keyword>
<feature type="compositionally biased region" description="Basic residues" evidence="6">
    <location>
        <begin position="24"/>
        <end position="34"/>
    </location>
</feature>
<feature type="region of interest" description="Disordered" evidence="6">
    <location>
        <begin position="1"/>
        <end position="44"/>
    </location>
</feature>
<dbReference type="InterPro" id="IPR011009">
    <property type="entry name" value="Kinase-like_dom_sf"/>
</dbReference>
<dbReference type="PROSITE" id="PS00108">
    <property type="entry name" value="PROTEIN_KINASE_ST"/>
    <property type="match status" value="1"/>
</dbReference>
<dbReference type="Gene3D" id="3.30.200.20">
    <property type="entry name" value="Phosphorylase Kinase, domain 1"/>
    <property type="match status" value="1"/>
</dbReference>
<dbReference type="InterPro" id="IPR008271">
    <property type="entry name" value="Ser/Thr_kinase_AS"/>
</dbReference>
<dbReference type="AlphaFoldDB" id="A0A1A8X315"/>
<dbReference type="Proteomes" id="UP000078597">
    <property type="component" value="Unassembled WGS sequence"/>
</dbReference>
<evidence type="ECO:0000259" key="7">
    <source>
        <dbReference type="PROSITE" id="PS50011"/>
    </source>
</evidence>
<dbReference type="Gene3D" id="1.10.510.10">
    <property type="entry name" value="Transferase(Phosphotransferase) domain 1"/>
    <property type="match status" value="1"/>
</dbReference>
<evidence type="ECO:0000313" key="8">
    <source>
        <dbReference type="EMBL" id="SBS99609.1"/>
    </source>
</evidence>
<dbReference type="Pfam" id="PF00069">
    <property type="entry name" value="Pkinase"/>
    <property type="match status" value="1"/>
</dbReference>
<gene>
    <name evidence="8" type="ORF">PMALA_071440</name>
</gene>
<proteinExistence type="predicted"/>
<evidence type="ECO:0000256" key="4">
    <source>
        <dbReference type="ARBA" id="ARBA00022840"/>
    </source>
</evidence>
<dbReference type="SMART" id="SM00220">
    <property type="entry name" value="S_TKc"/>
    <property type="match status" value="1"/>
</dbReference>
<protein>
    <submittedName>
        <fullName evidence="8">Protein kinase, putative</fullName>
    </submittedName>
</protein>
<name>A0A1A8X315_PLAMA</name>